<dbReference type="Proteomes" id="UP000789525">
    <property type="component" value="Unassembled WGS sequence"/>
</dbReference>
<evidence type="ECO:0000313" key="1">
    <source>
        <dbReference type="EMBL" id="CAG8470008.1"/>
    </source>
</evidence>
<comment type="caution">
    <text evidence="1">The sequence shown here is derived from an EMBL/GenBank/DDBJ whole genome shotgun (WGS) entry which is preliminary data.</text>
</comment>
<keyword evidence="2" id="KW-1185">Reference proteome</keyword>
<sequence length="345" mass="38132">MTQTQAPPPSRKMVAFSVSFYIVTALVMVFVNKWVLNSVALPFTLLWFQVFLAIVFLHVSSLFGLFPIPQIQKEVCIGLLPLVTINVLGLSFNTICLQYVDASFYQVARALVLPFTVLFSYIFIKQKSSAMILLSCFIVCAGFVVGISSERLTVSLAGIIFGIFSSVSTALHAVVIKKSLDVVQGRTMELVYYNNLLSTIAFTPLVLLFNEQAEVAKLLSDSEQYHSSLKTFVCGIFVTGFFGFLINIAGFLQIKVTSPVTHMISSAFRGVVQTALGALLFGEILTSGRVGGISLILAGSCYYTWIKDRESRSTRQNMKAYEKLEKGMVEVEDDDYDTNATKLEK</sequence>
<dbReference type="EMBL" id="CAJVPT010001848">
    <property type="protein sequence ID" value="CAG8470008.1"/>
    <property type="molecule type" value="Genomic_DNA"/>
</dbReference>
<accession>A0ACA9KF86</accession>
<protein>
    <submittedName>
        <fullName evidence="1">7380_t:CDS:1</fullName>
    </submittedName>
</protein>
<proteinExistence type="predicted"/>
<name>A0ACA9KF86_9GLOM</name>
<evidence type="ECO:0000313" key="2">
    <source>
        <dbReference type="Proteomes" id="UP000789525"/>
    </source>
</evidence>
<reference evidence="1" key="1">
    <citation type="submission" date="2021-06" db="EMBL/GenBank/DDBJ databases">
        <authorList>
            <person name="Kallberg Y."/>
            <person name="Tangrot J."/>
            <person name="Rosling A."/>
        </authorList>
    </citation>
    <scope>NUCLEOTIDE SEQUENCE</scope>
    <source>
        <strain evidence="1">CL356</strain>
    </source>
</reference>
<organism evidence="1 2">
    <name type="scientific">Acaulospora colombiana</name>
    <dbReference type="NCBI Taxonomy" id="27376"/>
    <lineage>
        <taxon>Eukaryota</taxon>
        <taxon>Fungi</taxon>
        <taxon>Fungi incertae sedis</taxon>
        <taxon>Mucoromycota</taxon>
        <taxon>Glomeromycotina</taxon>
        <taxon>Glomeromycetes</taxon>
        <taxon>Diversisporales</taxon>
        <taxon>Acaulosporaceae</taxon>
        <taxon>Acaulospora</taxon>
    </lineage>
</organism>
<gene>
    <name evidence="1" type="ORF">ACOLOM_LOCUS1548</name>
</gene>